<feature type="domain" description="Inosine/uridine-preferring nucleoside hydrolase" evidence="2">
    <location>
        <begin position="35"/>
        <end position="372"/>
    </location>
</feature>
<dbReference type="Pfam" id="PF01156">
    <property type="entry name" value="IU_nuc_hydro"/>
    <property type="match status" value="4"/>
</dbReference>
<feature type="domain" description="Inosine/uridine-preferring nucleoside hydrolase" evidence="2">
    <location>
        <begin position="1377"/>
        <end position="1722"/>
    </location>
</feature>
<dbReference type="InterPro" id="IPR001910">
    <property type="entry name" value="Inosine/uridine_hydrolase_dom"/>
</dbReference>
<evidence type="ECO:0000256" key="1">
    <source>
        <dbReference type="ARBA" id="ARBA00009176"/>
    </source>
</evidence>
<dbReference type="SUPFAM" id="SSF53590">
    <property type="entry name" value="Nucleoside hydrolase"/>
    <property type="match status" value="4"/>
</dbReference>
<dbReference type="InterPro" id="IPR036452">
    <property type="entry name" value="Ribo_hydro-like"/>
</dbReference>
<dbReference type="GO" id="GO:0016799">
    <property type="term" value="F:hydrolase activity, hydrolyzing N-glycosyl compounds"/>
    <property type="evidence" value="ECO:0007669"/>
    <property type="project" value="InterPro"/>
</dbReference>
<dbReference type="PANTHER" id="PTHR46692">
    <property type="entry name" value="INOSINE-URIDINE PREFERRING NUCLEOSIDE HYDROLASE FAMILY PROTEIN"/>
    <property type="match status" value="1"/>
</dbReference>
<evidence type="ECO:0000313" key="3">
    <source>
        <dbReference type="EMBL" id="KAK9065607.1"/>
    </source>
</evidence>
<feature type="domain" description="Inosine/uridine-preferring nucleoside hydrolase" evidence="2">
    <location>
        <begin position="505"/>
        <end position="753"/>
    </location>
</feature>
<dbReference type="EMBL" id="JBCNJP010000016">
    <property type="protein sequence ID" value="KAK9065607.1"/>
    <property type="molecule type" value="Genomic_DNA"/>
</dbReference>
<comment type="similarity">
    <text evidence="1">Belongs to the IUNH family.</text>
</comment>
<gene>
    <name evidence="3" type="ORF">SSX86_015008</name>
</gene>
<accession>A0AAP0GYW3</accession>
<keyword evidence="4" id="KW-1185">Reference proteome</keyword>
<dbReference type="Proteomes" id="UP001408789">
    <property type="component" value="Unassembled WGS sequence"/>
</dbReference>
<evidence type="ECO:0000313" key="4">
    <source>
        <dbReference type="Proteomes" id="UP001408789"/>
    </source>
</evidence>
<dbReference type="PANTHER" id="PTHR46692:SF1">
    <property type="entry name" value="NUCLEOSIDE HYDROLASE 3-RELATED"/>
    <property type="match status" value="1"/>
</dbReference>
<proteinExistence type="inferred from homology"/>
<reference evidence="3 4" key="1">
    <citation type="submission" date="2024-04" db="EMBL/GenBank/DDBJ databases">
        <title>The reference genome of an endangered Asteraceae, Deinandra increscens subsp. villosa, native to the Central Coast of California.</title>
        <authorList>
            <person name="Guilliams M."/>
            <person name="Hasenstab-Lehman K."/>
            <person name="Meyer R."/>
            <person name="Mcevoy S."/>
        </authorList>
    </citation>
    <scope>NUCLEOTIDE SEQUENCE [LARGE SCALE GENOMIC DNA]</scope>
    <source>
        <tissue evidence="3">Leaf</tissue>
    </source>
</reference>
<organism evidence="3 4">
    <name type="scientific">Deinandra increscens subsp. villosa</name>
    <dbReference type="NCBI Taxonomy" id="3103831"/>
    <lineage>
        <taxon>Eukaryota</taxon>
        <taxon>Viridiplantae</taxon>
        <taxon>Streptophyta</taxon>
        <taxon>Embryophyta</taxon>
        <taxon>Tracheophyta</taxon>
        <taxon>Spermatophyta</taxon>
        <taxon>Magnoliopsida</taxon>
        <taxon>eudicotyledons</taxon>
        <taxon>Gunneridae</taxon>
        <taxon>Pentapetalae</taxon>
        <taxon>asterids</taxon>
        <taxon>campanulids</taxon>
        <taxon>Asterales</taxon>
        <taxon>Asteraceae</taxon>
        <taxon>Asteroideae</taxon>
        <taxon>Heliantheae alliance</taxon>
        <taxon>Madieae</taxon>
        <taxon>Madiinae</taxon>
        <taxon>Deinandra</taxon>
    </lineage>
</organism>
<evidence type="ECO:0000259" key="2">
    <source>
        <dbReference type="Pfam" id="PF01156"/>
    </source>
</evidence>
<name>A0AAP0GYW3_9ASTR</name>
<sequence>MEEMPWRRSLFVVIIAAVGIGIGSSTVNGAGPHRILLDTDLDSDDFFAMLYLLKLNKSEIDLQAITINTNEWSDSGHAVNHIYDILYMMGRDDIAVGVGGEGGILEDGTIQPNVGGYIPIIDQGSGTAGPCRYRQAIPVGAGGRLYKDSNFGYRKSFLPQGSRRYSPLEQPTAQQVLIEKISNGPISLFVIGAHTNIAIFLMTNPHLKKNIEHIYIMGGGVRSKNPTGCCPRNESSSCQPQQCGDHGNLYTCFKSNPYAEFNFFGDPFAAYQVIHSGIPVTLVPLDATNTIPVTQKFFEEFERNQHTYEAQYVFKTLKMVRDTWVDDHFYESYFMWDSFTTGVSTSIMRNLHQRYGENEFAEMEYMNITVITSNKPYGISDGSNSLFDGLSVPKFNLKENGVHSGHVQTGIRDPFCFQNNGKGRCKDGYTEEVTGLDSVRVLVATRAKQNHDKSSSLNREFFVSFLDVLNLQQNKGRFNLTSQFPYYKEVLYKPDFEGRKLGKMVVFDMDMSAGDFLALFYLLKVPVETINLKAILVTPTGWANAATIDVIYDLLHMMGRDDIMVGLGDSFGLNQSDPNDPSVGNCKYLKAIPHGSGGLLDSDTLYGLARDLPRSPRRYTAENSVEFGAPRNTDFPQFRQPLALEVWKSVVKSVDPGSKITILTNGPLTTLAKIILADANASSIIRDVFILGGHIDYNKNDMGNVINVPSNKYAEMNMFLDPLAAKVVFDSKLDVTLIPLSMQRKETFLGEILGAVILTTDQQTLNPTFQVKPLKVEATGETSKDGQIIVDPEQRKSFKILQTFDHVSYYDVFAYRLADDRQSAVIGSFNEQKKIWTTPRSKIGNKVSSDCCYQDDHRDEPNKLGLEEPVKTSNAMLNSSLIEFFRLYINGCRHIPQLEIDEGCSSLRNIHIFHIWNLIVMFVSEANDKHLRWVLAITINTNEWSDSGHAVNHIYDILYMMGRDDIAVGVGGEGGILEDGTIQPNVGGYIPIIDQGSGTAGPCRYRQAIPVGAGGRLYKDSNFGYRKSFLPQGSRRYSPLEQPTAQQVLIEKISNGPISLFVIGAHTNIAIFLMTNPHLKKNIEHIYIMGGGVRSKNPTGCCPRNESSSCQPQQCGDHGNLYTCFKSNPYAEFNFFGDPFAAYQVIHSGIPVTLVPLDATNTIPVTQKFFEEFERNQHTYEAQYVFKTLKMVRDTWVDDHFYESYFMWDSFTTGVSTSIMRNLHQRYGENEFAEMEYMNITVITSNKPYGISDGSNSLFDGLSVPKFNLKENGVHSGHVQTGIRDPFCFQNNGKGRCKDGYTEEVTGPDSVRVLVATRAKQNHDKSSSLDREFFVSFLDVLNLQQNKGRFNLTSQFPYYKEVLYKPDFEGRKLGKMVVFDMDMSAGDFLALFYLLKVPVETINLKAILVTPTGWANAATIDVIYDLLHMMGRDDIMVGLGDSFGLNQSDPNDPSVGNCKYLKAIPHGSGGLLDSDTLYGLARDLPRSPRRYTAENSVEFGAPRNTDFPQFRQPLALEVWKSIVKSVDPGSKITILTNGPLTTLAKIILADANASSIIRDVFILGGHIDYNKNDMGNVINVPSNKYAEMNMFLDPLAAKVVFDSKLDVTLIPLSMQRKVCLFPKIIKKLDFENKTPEARFSQRLLTRMYQLQQRNHRYQHMETFLGEILGAVILTTDQQTLNPTFQVKPLKVEATGETSKDGQIIVDPEQRKSFKILQTFDHVSYYDVFAYRLADDRQSAVIGSFNEQKKIWTTPRSKIGNKVSSDCCYQDDHRDEPNKLGLEEPVKTSNTVLNSSLIEFFRLYINGCRHIPQLEIDEGSSSLRNIHIFHIWNLIVMFVSEANDKHLRWVLVYLMHRSLCDILFKFHIVLLCYVHTREKLGHRECILGI</sequence>
<protein>
    <recommendedName>
        <fullName evidence="2">Inosine/uridine-preferring nucleoside hydrolase domain-containing protein</fullName>
    </recommendedName>
</protein>
<feature type="domain" description="Inosine/uridine-preferring nucleoside hydrolase" evidence="2">
    <location>
        <begin position="934"/>
        <end position="1244"/>
    </location>
</feature>
<comment type="caution">
    <text evidence="3">The sequence shown here is derived from an EMBL/GenBank/DDBJ whole genome shotgun (WGS) entry which is preliminary data.</text>
</comment>
<dbReference type="Gene3D" id="3.90.245.10">
    <property type="entry name" value="Ribonucleoside hydrolase-like"/>
    <property type="match status" value="4"/>
</dbReference>